<evidence type="ECO:0000313" key="4">
    <source>
        <dbReference type="Ensembl" id="ENSECRP00000012996.1"/>
    </source>
</evidence>
<reference evidence="4" key="2">
    <citation type="submission" date="2025-08" db="UniProtKB">
        <authorList>
            <consortium name="Ensembl"/>
        </authorList>
    </citation>
    <scope>IDENTIFICATION</scope>
</reference>
<feature type="compositionally biased region" description="Polar residues" evidence="2">
    <location>
        <begin position="493"/>
        <end position="502"/>
    </location>
</feature>
<dbReference type="PANTHER" id="PTHR31997">
    <property type="entry name" value="AGAP003710-PA"/>
    <property type="match status" value="1"/>
</dbReference>
<feature type="region of interest" description="Disordered" evidence="2">
    <location>
        <begin position="341"/>
        <end position="361"/>
    </location>
</feature>
<dbReference type="Ensembl" id="ENSECRT00000013225.1">
    <property type="protein sequence ID" value="ENSECRP00000012996.1"/>
    <property type="gene ID" value="ENSECRG00000008685.1"/>
</dbReference>
<dbReference type="GeneTree" id="ENSGT00530000063727"/>
<feature type="region of interest" description="Disordered" evidence="2">
    <location>
        <begin position="391"/>
        <end position="446"/>
    </location>
</feature>
<evidence type="ECO:0000259" key="3">
    <source>
        <dbReference type="Pfam" id="PF12516"/>
    </source>
</evidence>
<protein>
    <submittedName>
        <fullName evidence="4">Family with sequence similarity 149 member B1</fullName>
    </submittedName>
</protein>
<evidence type="ECO:0000256" key="1">
    <source>
        <dbReference type="ARBA" id="ARBA00008309"/>
    </source>
</evidence>
<organism evidence="4 5">
    <name type="scientific">Erpetoichthys calabaricus</name>
    <name type="common">Rope fish</name>
    <name type="synonym">Calamoichthys calabaricus</name>
    <dbReference type="NCBI Taxonomy" id="27687"/>
    <lineage>
        <taxon>Eukaryota</taxon>
        <taxon>Metazoa</taxon>
        <taxon>Chordata</taxon>
        <taxon>Craniata</taxon>
        <taxon>Vertebrata</taxon>
        <taxon>Euteleostomi</taxon>
        <taxon>Actinopterygii</taxon>
        <taxon>Polypteriformes</taxon>
        <taxon>Polypteridae</taxon>
        <taxon>Erpetoichthys</taxon>
    </lineage>
</organism>
<evidence type="ECO:0000256" key="2">
    <source>
        <dbReference type="SAM" id="MobiDB-lite"/>
    </source>
</evidence>
<dbReference type="InterPro" id="IPR022194">
    <property type="entry name" value="DUF3719"/>
</dbReference>
<evidence type="ECO:0000313" key="5">
    <source>
        <dbReference type="Proteomes" id="UP000694620"/>
    </source>
</evidence>
<accession>A0A8C4S8G5</accession>
<dbReference type="Pfam" id="PF12516">
    <property type="entry name" value="DUF3719"/>
    <property type="match status" value="1"/>
</dbReference>
<feature type="compositionally biased region" description="Polar residues" evidence="2">
    <location>
        <begin position="415"/>
        <end position="424"/>
    </location>
</feature>
<comment type="similarity">
    <text evidence="1">Belongs to the FAM149 family.</text>
</comment>
<keyword evidence="5" id="KW-1185">Reference proteome</keyword>
<reference evidence="4" key="1">
    <citation type="submission" date="2021-06" db="EMBL/GenBank/DDBJ databases">
        <authorList>
            <consortium name="Wellcome Sanger Institute Data Sharing"/>
        </authorList>
    </citation>
    <scope>NUCLEOTIDE SEQUENCE [LARGE SCALE GENOMIC DNA]</scope>
</reference>
<sequence>MISRYNRKPISHSLEIRGLSKSNIEHHPLPEKDNVYLPQNFLHDVKDAVSAYQRESEDSDESSCRTVTAEELANSWSAIQSYTGTGVSTERSSVFSWGYDEFDKAASRQVQQMFEEIDELLYECKPCGQMQSLEEECEQWKSRFPHLRILGTQMVMPTDEGYKWYSTPGSCDSISTTASNSREKSSNELSVLGKKVPFSVSRPNTDNTLSGNDENIVNPNEETGVIEAEGLVEEYLAFDCRDIEEEGAEKRRDYQSQRKWMGFPPVTPFHCMKEAVLDTMFEEVWREVVGCMEELVRRHWEGSVSDDERNAVTIAKKVDYSSPFMLFSALTMVAPQVTQARQLSSTPNPAMQAARAHSLTGSQQHSLNDLIVIQGIPLQQRHLPVPDRIQETEATARPGSSTVSSNKPRPRRPQEQNSSLSRLPQSARRRNPLPRTLHPINSGLTQSGSTVYLDEVVRGTRLATANDRLSSPPMPLSRNNLLPPISTGEPEHSNVQQHSSRQQLKHWGTPSRAHSALTDDMGGLPSKDRLQGFDLLSRPSTTHTFRSDTPYRRSFTVLDSISQTRPGRGSAGTDSISIGVTGVSLGISSSSFIDSFYYHPLGHSPIEDEEENEEQPSPGLQIPVPNRSQTRGGLMLKNSRQGL</sequence>
<dbReference type="PANTHER" id="PTHR31997:SF0">
    <property type="entry name" value="PRIMARY CILIUM ASSEMBLY PROTEIN FAM149B1"/>
    <property type="match status" value="1"/>
</dbReference>
<feature type="region of interest" description="Disordered" evidence="2">
    <location>
        <begin position="483"/>
        <end position="525"/>
    </location>
</feature>
<dbReference type="Proteomes" id="UP000694620">
    <property type="component" value="Chromosome 2"/>
</dbReference>
<proteinExistence type="inferred from homology"/>
<gene>
    <name evidence="4" type="primary">FAM149B1</name>
    <name evidence="4" type="synonym">fam149b1</name>
</gene>
<feature type="compositionally biased region" description="Polar residues" evidence="2">
    <location>
        <begin position="398"/>
        <end position="407"/>
    </location>
</feature>
<dbReference type="AlphaFoldDB" id="A0A8C4S8G5"/>
<feature type="region of interest" description="Disordered" evidence="2">
    <location>
        <begin position="603"/>
        <end position="643"/>
    </location>
</feature>
<dbReference type="GO" id="GO:0060271">
    <property type="term" value="P:cilium assembly"/>
    <property type="evidence" value="ECO:0007669"/>
    <property type="project" value="TreeGrafter"/>
</dbReference>
<dbReference type="GO" id="GO:0061512">
    <property type="term" value="P:protein localization to cilium"/>
    <property type="evidence" value="ECO:0007669"/>
    <property type="project" value="TreeGrafter"/>
</dbReference>
<name>A0A8C4S8G5_ERPCA</name>
<feature type="domain" description="DUF3719" evidence="3">
    <location>
        <begin position="120"/>
        <end position="185"/>
    </location>
</feature>
<dbReference type="InterPro" id="IPR039630">
    <property type="entry name" value="FAM149"/>
</dbReference>
<reference evidence="4" key="3">
    <citation type="submission" date="2025-09" db="UniProtKB">
        <authorList>
            <consortium name="Ensembl"/>
        </authorList>
    </citation>
    <scope>IDENTIFICATION</scope>
</reference>